<sequence length="101" mass="11374">MQSGRVLGRGGERRNPLVKQLVLENDRPAKISHLNFGLLSDVDMMKMSELCVHSKDLFKLQTREPASGGVLDKRLGVSNKKDTCDTCQLKAFGLCWSFWVH</sequence>
<evidence type="ECO:0000259" key="6">
    <source>
        <dbReference type="Pfam" id="PF04997"/>
    </source>
</evidence>
<name>A0AAV0UDD2_9STRA</name>
<accession>A0AAV0UDD2</accession>
<evidence type="ECO:0000256" key="2">
    <source>
        <dbReference type="ARBA" id="ARBA00022478"/>
    </source>
</evidence>
<evidence type="ECO:0000313" key="7">
    <source>
        <dbReference type="EMBL" id="CAI5734827.1"/>
    </source>
</evidence>
<dbReference type="GO" id="GO:0003899">
    <property type="term" value="F:DNA-directed RNA polymerase activity"/>
    <property type="evidence" value="ECO:0007669"/>
    <property type="project" value="UniProtKB-EC"/>
</dbReference>
<proteinExistence type="predicted"/>
<gene>
    <name evidence="7" type="ORF">PDE001_LOCUS5831</name>
</gene>
<keyword evidence="5" id="KW-0804">Transcription</keyword>
<keyword evidence="2" id="KW-0240">DNA-directed RNA polymerase</keyword>
<dbReference type="InterPro" id="IPR007080">
    <property type="entry name" value="RNA_pol_Rpb1_1"/>
</dbReference>
<dbReference type="EC" id="2.7.7.6" evidence="1"/>
<evidence type="ECO:0000256" key="5">
    <source>
        <dbReference type="ARBA" id="ARBA00023163"/>
    </source>
</evidence>
<dbReference type="GO" id="GO:0003677">
    <property type="term" value="F:DNA binding"/>
    <property type="evidence" value="ECO:0007669"/>
    <property type="project" value="InterPro"/>
</dbReference>
<dbReference type="SUPFAM" id="SSF64484">
    <property type="entry name" value="beta and beta-prime subunits of DNA dependent RNA-polymerase"/>
    <property type="match status" value="1"/>
</dbReference>
<keyword evidence="4" id="KW-0548">Nucleotidyltransferase</keyword>
<evidence type="ECO:0000256" key="1">
    <source>
        <dbReference type="ARBA" id="ARBA00012418"/>
    </source>
</evidence>
<reference evidence="7" key="1">
    <citation type="submission" date="2022-12" db="EMBL/GenBank/DDBJ databases">
        <authorList>
            <person name="Webb A."/>
        </authorList>
    </citation>
    <scope>NUCLEOTIDE SEQUENCE</scope>
    <source>
        <strain evidence="7">Pd1</strain>
    </source>
</reference>
<evidence type="ECO:0000256" key="3">
    <source>
        <dbReference type="ARBA" id="ARBA00022679"/>
    </source>
</evidence>
<comment type="caution">
    <text evidence="7">The sequence shown here is derived from an EMBL/GenBank/DDBJ whole genome shotgun (WGS) entry which is preliminary data.</text>
</comment>
<dbReference type="GO" id="GO:0006351">
    <property type="term" value="P:DNA-templated transcription"/>
    <property type="evidence" value="ECO:0007669"/>
    <property type="project" value="InterPro"/>
</dbReference>
<dbReference type="EMBL" id="CANTFM010001074">
    <property type="protein sequence ID" value="CAI5734827.1"/>
    <property type="molecule type" value="Genomic_DNA"/>
</dbReference>
<dbReference type="Gene3D" id="4.10.860.120">
    <property type="entry name" value="RNA polymerase II, clamp domain"/>
    <property type="match status" value="1"/>
</dbReference>
<evidence type="ECO:0000256" key="4">
    <source>
        <dbReference type="ARBA" id="ARBA00022695"/>
    </source>
</evidence>
<organism evidence="7 8">
    <name type="scientific">Peronospora destructor</name>
    <dbReference type="NCBI Taxonomy" id="86335"/>
    <lineage>
        <taxon>Eukaryota</taxon>
        <taxon>Sar</taxon>
        <taxon>Stramenopiles</taxon>
        <taxon>Oomycota</taxon>
        <taxon>Peronosporomycetes</taxon>
        <taxon>Peronosporales</taxon>
        <taxon>Peronosporaceae</taxon>
        <taxon>Peronospora</taxon>
    </lineage>
</organism>
<dbReference type="Pfam" id="PF04997">
    <property type="entry name" value="RNA_pol_Rpb1_1"/>
    <property type="match status" value="1"/>
</dbReference>
<keyword evidence="8" id="KW-1185">Reference proteome</keyword>
<protein>
    <recommendedName>
        <fullName evidence="1">DNA-directed RNA polymerase</fullName>
        <ecNumber evidence="1">2.7.7.6</ecNumber>
    </recommendedName>
</protein>
<dbReference type="GO" id="GO:0000428">
    <property type="term" value="C:DNA-directed RNA polymerase complex"/>
    <property type="evidence" value="ECO:0007669"/>
    <property type="project" value="UniProtKB-KW"/>
</dbReference>
<feature type="domain" description="RNA polymerase Rpb1" evidence="6">
    <location>
        <begin position="30"/>
        <end position="90"/>
    </location>
</feature>
<keyword evidence="3" id="KW-0808">Transferase</keyword>
<dbReference type="AlphaFoldDB" id="A0AAV0UDD2"/>
<evidence type="ECO:0000313" key="8">
    <source>
        <dbReference type="Proteomes" id="UP001162029"/>
    </source>
</evidence>
<dbReference type="InterPro" id="IPR044893">
    <property type="entry name" value="RNA_pol_Rpb1_clamp_domain"/>
</dbReference>
<dbReference type="Proteomes" id="UP001162029">
    <property type="component" value="Unassembled WGS sequence"/>
</dbReference>